<reference evidence="2" key="2">
    <citation type="submission" date="2023-05" db="EMBL/GenBank/DDBJ databases">
        <authorList>
            <consortium name="Lawrence Berkeley National Laboratory"/>
            <person name="Steindorff A."/>
            <person name="Hensen N."/>
            <person name="Bonometti L."/>
            <person name="Westerberg I."/>
            <person name="Brannstrom I.O."/>
            <person name="Guillou S."/>
            <person name="Cros-Aarteil S."/>
            <person name="Calhoun S."/>
            <person name="Haridas S."/>
            <person name="Kuo A."/>
            <person name="Mondo S."/>
            <person name="Pangilinan J."/>
            <person name="Riley R."/>
            <person name="Labutti K."/>
            <person name="Andreopoulos B."/>
            <person name="Lipzen A."/>
            <person name="Chen C."/>
            <person name="Yanf M."/>
            <person name="Daum C."/>
            <person name="Ng V."/>
            <person name="Clum A."/>
            <person name="Ohm R."/>
            <person name="Martin F."/>
            <person name="Silar P."/>
            <person name="Natvig D."/>
            <person name="Lalanne C."/>
            <person name="Gautier V."/>
            <person name="Ament-Velasquez S.L."/>
            <person name="Kruys A."/>
            <person name="Hutchinson M.I."/>
            <person name="Powell A.J."/>
            <person name="Barry K."/>
            <person name="Miller A.N."/>
            <person name="Grigoriev I.V."/>
            <person name="Debuchy R."/>
            <person name="Gladieux P."/>
            <person name="Thoren M.H."/>
            <person name="Johannesson H."/>
        </authorList>
    </citation>
    <scope>NUCLEOTIDE SEQUENCE</scope>
    <source>
        <strain evidence="2">CBS 141.50</strain>
    </source>
</reference>
<dbReference type="Proteomes" id="UP001302676">
    <property type="component" value="Unassembled WGS sequence"/>
</dbReference>
<reference evidence="2" key="1">
    <citation type="journal article" date="2023" name="Mol. Phylogenet. Evol.">
        <title>Genome-scale phylogeny and comparative genomics of the fungal order Sordariales.</title>
        <authorList>
            <person name="Hensen N."/>
            <person name="Bonometti L."/>
            <person name="Westerberg I."/>
            <person name="Brannstrom I.O."/>
            <person name="Guillou S."/>
            <person name="Cros-Aarteil S."/>
            <person name="Calhoun S."/>
            <person name="Haridas S."/>
            <person name="Kuo A."/>
            <person name="Mondo S."/>
            <person name="Pangilinan J."/>
            <person name="Riley R."/>
            <person name="LaButti K."/>
            <person name="Andreopoulos B."/>
            <person name="Lipzen A."/>
            <person name="Chen C."/>
            <person name="Yan M."/>
            <person name="Daum C."/>
            <person name="Ng V."/>
            <person name="Clum A."/>
            <person name="Steindorff A."/>
            <person name="Ohm R.A."/>
            <person name="Martin F."/>
            <person name="Silar P."/>
            <person name="Natvig D.O."/>
            <person name="Lalanne C."/>
            <person name="Gautier V."/>
            <person name="Ament-Velasquez S.L."/>
            <person name="Kruys A."/>
            <person name="Hutchinson M.I."/>
            <person name="Powell A.J."/>
            <person name="Barry K."/>
            <person name="Miller A.N."/>
            <person name="Grigoriev I.V."/>
            <person name="Debuchy R."/>
            <person name="Gladieux P."/>
            <person name="Hiltunen Thoren M."/>
            <person name="Johannesson H."/>
        </authorList>
    </citation>
    <scope>NUCLEOTIDE SEQUENCE</scope>
    <source>
        <strain evidence="2">CBS 141.50</strain>
    </source>
</reference>
<keyword evidence="3" id="KW-1185">Reference proteome</keyword>
<accession>A0AAN6V8Q2</accession>
<proteinExistence type="predicted"/>
<feature type="compositionally biased region" description="Basic and acidic residues" evidence="1">
    <location>
        <begin position="81"/>
        <end position="94"/>
    </location>
</feature>
<protein>
    <submittedName>
        <fullName evidence="2">Uncharacterized protein</fullName>
    </submittedName>
</protein>
<evidence type="ECO:0000313" key="3">
    <source>
        <dbReference type="Proteomes" id="UP001302676"/>
    </source>
</evidence>
<dbReference type="PANTHER" id="PTHR34286:SF1">
    <property type="entry name" value="TRANSMEMBRANE PROTEIN"/>
    <property type="match status" value="1"/>
</dbReference>
<dbReference type="AlphaFoldDB" id="A0AAN6V8Q2"/>
<feature type="region of interest" description="Disordered" evidence="1">
    <location>
        <begin position="81"/>
        <end position="102"/>
    </location>
</feature>
<name>A0AAN6V8Q2_9PEZI</name>
<dbReference type="GeneID" id="87816153"/>
<gene>
    <name evidence="2" type="ORF">C8A04DRAFT_25407</name>
</gene>
<dbReference type="RefSeq" id="XP_062640201.1">
    <property type="nucleotide sequence ID" value="XM_062779540.1"/>
</dbReference>
<evidence type="ECO:0000256" key="1">
    <source>
        <dbReference type="SAM" id="MobiDB-lite"/>
    </source>
</evidence>
<organism evidence="2 3">
    <name type="scientific">Dichotomopilus funicola</name>
    <dbReference type="NCBI Taxonomy" id="1934379"/>
    <lineage>
        <taxon>Eukaryota</taxon>
        <taxon>Fungi</taxon>
        <taxon>Dikarya</taxon>
        <taxon>Ascomycota</taxon>
        <taxon>Pezizomycotina</taxon>
        <taxon>Sordariomycetes</taxon>
        <taxon>Sordariomycetidae</taxon>
        <taxon>Sordariales</taxon>
        <taxon>Chaetomiaceae</taxon>
        <taxon>Dichotomopilus</taxon>
    </lineage>
</organism>
<comment type="caution">
    <text evidence="2">The sequence shown here is derived from an EMBL/GenBank/DDBJ whole genome shotgun (WGS) entry which is preliminary data.</text>
</comment>
<evidence type="ECO:0000313" key="2">
    <source>
        <dbReference type="EMBL" id="KAK4146830.1"/>
    </source>
</evidence>
<dbReference type="PANTHER" id="PTHR34286">
    <property type="entry name" value="TRANSMEMBRANE PROTEIN"/>
    <property type="match status" value="1"/>
</dbReference>
<sequence>MGGGPKIPYPKHVWSPSGGWYAQPANWKRNTAIAIACMFGITACVWKISAELEYRPRMPEPDRFYPSRYWSRQIIEYEREQKAKAEAAKREAEAKAQQQQQQ</sequence>
<dbReference type="EMBL" id="MU853559">
    <property type="protein sequence ID" value="KAK4146830.1"/>
    <property type="molecule type" value="Genomic_DNA"/>
</dbReference>